<reference evidence="1" key="1">
    <citation type="submission" date="2023-02" db="EMBL/GenBank/DDBJ databases">
        <title>Genome of toxic invasive species Heracleum sosnowskyi carries increased number of genes despite the absence of recent whole-genome duplications.</title>
        <authorList>
            <person name="Schelkunov M."/>
            <person name="Shtratnikova V."/>
            <person name="Makarenko M."/>
            <person name="Klepikova A."/>
            <person name="Omelchenko D."/>
            <person name="Novikova G."/>
            <person name="Obukhova E."/>
            <person name="Bogdanov V."/>
            <person name="Penin A."/>
            <person name="Logacheva M."/>
        </authorList>
    </citation>
    <scope>NUCLEOTIDE SEQUENCE</scope>
    <source>
        <strain evidence="1">Hsosn_3</strain>
        <tissue evidence="1">Leaf</tissue>
    </source>
</reference>
<keyword evidence="2" id="KW-1185">Reference proteome</keyword>
<evidence type="ECO:0000313" key="2">
    <source>
        <dbReference type="Proteomes" id="UP001237642"/>
    </source>
</evidence>
<evidence type="ECO:0000313" key="1">
    <source>
        <dbReference type="EMBL" id="KAK1372457.1"/>
    </source>
</evidence>
<protein>
    <submittedName>
        <fullName evidence="1">Uncharacterized protein</fullName>
    </submittedName>
</protein>
<organism evidence="1 2">
    <name type="scientific">Heracleum sosnowskyi</name>
    <dbReference type="NCBI Taxonomy" id="360622"/>
    <lineage>
        <taxon>Eukaryota</taxon>
        <taxon>Viridiplantae</taxon>
        <taxon>Streptophyta</taxon>
        <taxon>Embryophyta</taxon>
        <taxon>Tracheophyta</taxon>
        <taxon>Spermatophyta</taxon>
        <taxon>Magnoliopsida</taxon>
        <taxon>eudicotyledons</taxon>
        <taxon>Gunneridae</taxon>
        <taxon>Pentapetalae</taxon>
        <taxon>asterids</taxon>
        <taxon>campanulids</taxon>
        <taxon>Apiales</taxon>
        <taxon>Apiaceae</taxon>
        <taxon>Apioideae</taxon>
        <taxon>apioid superclade</taxon>
        <taxon>Tordylieae</taxon>
        <taxon>Tordyliinae</taxon>
        <taxon>Heracleum</taxon>
    </lineage>
</organism>
<accession>A0AAD8HS74</accession>
<dbReference type="Proteomes" id="UP001237642">
    <property type="component" value="Unassembled WGS sequence"/>
</dbReference>
<gene>
    <name evidence="1" type="ORF">POM88_028650</name>
</gene>
<dbReference type="EMBL" id="JAUIZM010000007">
    <property type="protein sequence ID" value="KAK1372457.1"/>
    <property type="molecule type" value="Genomic_DNA"/>
</dbReference>
<sequence length="102" mass="11579">MDDLINKTVSLSVDDEEEWECQDNIVEEMKSFALVGRVLSNRSCNSRFLKTVFGRKWEAKVGWDVKVLGVDAKFMDMERSQAERGGLLGMYDQLSSKSSHIG</sequence>
<reference evidence="1" key="2">
    <citation type="submission" date="2023-05" db="EMBL/GenBank/DDBJ databases">
        <authorList>
            <person name="Schelkunov M.I."/>
        </authorList>
    </citation>
    <scope>NUCLEOTIDE SEQUENCE</scope>
    <source>
        <strain evidence="1">Hsosn_3</strain>
        <tissue evidence="1">Leaf</tissue>
    </source>
</reference>
<dbReference type="AlphaFoldDB" id="A0AAD8HS74"/>
<comment type="caution">
    <text evidence="1">The sequence shown here is derived from an EMBL/GenBank/DDBJ whole genome shotgun (WGS) entry which is preliminary data.</text>
</comment>
<name>A0AAD8HS74_9APIA</name>
<proteinExistence type="predicted"/>